<feature type="transmembrane region" description="Helical" evidence="9">
    <location>
        <begin position="233"/>
        <end position="253"/>
    </location>
</feature>
<keyword evidence="7 9" id="KW-0472">Membrane</keyword>
<feature type="transmembrane region" description="Helical" evidence="9">
    <location>
        <begin position="326"/>
        <end position="350"/>
    </location>
</feature>
<dbReference type="CDD" id="cd17320">
    <property type="entry name" value="MFS_MdfA_MDR_like"/>
    <property type="match status" value="1"/>
</dbReference>
<dbReference type="InterPro" id="IPR005829">
    <property type="entry name" value="Sugar_transporter_CS"/>
</dbReference>
<evidence type="ECO:0000256" key="1">
    <source>
        <dbReference type="ARBA" id="ARBA00004651"/>
    </source>
</evidence>
<feature type="domain" description="Major facilitator superfamily (MFS) profile" evidence="10">
    <location>
        <begin position="30"/>
        <end position="413"/>
    </location>
</feature>
<dbReference type="InterPro" id="IPR004812">
    <property type="entry name" value="Efflux_drug-R_Bcr/CmlA"/>
</dbReference>
<dbReference type="NCBIfam" id="TIGR00710">
    <property type="entry name" value="efflux_Bcr_CflA"/>
    <property type="match status" value="1"/>
</dbReference>
<dbReference type="Proteomes" id="UP000315983">
    <property type="component" value="Unassembled WGS sequence"/>
</dbReference>
<evidence type="ECO:0000256" key="8">
    <source>
        <dbReference type="SAM" id="MobiDB-lite"/>
    </source>
</evidence>
<accession>A0A542XQ37</accession>
<evidence type="ECO:0000313" key="14">
    <source>
        <dbReference type="Proteomes" id="UP000677457"/>
    </source>
</evidence>
<proteinExistence type="inferred from homology"/>
<comment type="subcellular location">
    <subcellularLocation>
        <location evidence="1">Cell membrane</location>
        <topology evidence="1">Multi-pass membrane protein</topology>
    </subcellularLocation>
</comment>
<dbReference type="PROSITE" id="PS00216">
    <property type="entry name" value="SUGAR_TRANSPORT_1"/>
    <property type="match status" value="1"/>
</dbReference>
<dbReference type="GeneID" id="93772357"/>
<dbReference type="InterPro" id="IPR020846">
    <property type="entry name" value="MFS_dom"/>
</dbReference>
<feature type="region of interest" description="Disordered" evidence="8">
    <location>
        <begin position="1"/>
        <end position="20"/>
    </location>
</feature>
<feature type="transmembrane region" description="Helical" evidence="9">
    <location>
        <begin position="24"/>
        <end position="45"/>
    </location>
</feature>
<comment type="similarity">
    <text evidence="2">Belongs to the major facilitator superfamily. Bcr/CmlA family.</text>
</comment>
<reference evidence="11 14" key="2">
    <citation type="submission" date="2021-03" db="EMBL/GenBank/DDBJ databases">
        <title>Whole genome shotgun sequence of Salinispora arenicola NBRC 105043.</title>
        <authorList>
            <person name="Komaki H."/>
            <person name="Tamura T."/>
        </authorList>
    </citation>
    <scope>NUCLEOTIDE SEQUENCE [LARGE SCALE GENOMIC DNA]</scope>
    <source>
        <strain evidence="11 14">NBRC 105043</strain>
    </source>
</reference>
<dbReference type="EMBL" id="VFOL01000001">
    <property type="protein sequence ID" value="TQL37967.1"/>
    <property type="molecule type" value="Genomic_DNA"/>
</dbReference>
<sequence length="414" mass="41960">MTQTAQPTAPDVATPAGKPQPAEVGGGLGLLLLLGAITAIGPLSLDMYLPALPTMAHDLNASQAQIQLSLTTCLVGLALGQFVTGPLSDRWGRRRPVLIGLGAYAVLALACAAAPSAPVFTALRFAQGFAGGMGAVVTRAVVRDLYSGRAAAKYFSRLTLVFGLAPIAAPTAGSLVLRFGSWRALFVLLAVVGALLTAIVAARLPETLPAHRRSNGGLSGTVRSLRTLFTDRVYLGYTLTQGLAFAGLFAYISGSSFVFQDVFDLSASAFGLLFGLNALAFVVVGQANARLLDRFPPRTLLVGTLGVSAVAAVGVLAGAVVTSQLIVMGTLLVFIGSLGMVMPNGTALALDRHAHHAGTAAALMGALQSVIGSLAAPLVGLGGEGSAVPMAGVLAASAVLSLAAALTLARPERT</sequence>
<name>A0A542XQ37_SALAC</name>
<keyword evidence="3" id="KW-0813">Transport</keyword>
<organism evidence="12 13">
    <name type="scientific">Salinispora arenicola</name>
    <dbReference type="NCBI Taxonomy" id="168697"/>
    <lineage>
        <taxon>Bacteria</taxon>
        <taxon>Bacillati</taxon>
        <taxon>Actinomycetota</taxon>
        <taxon>Actinomycetes</taxon>
        <taxon>Micromonosporales</taxon>
        <taxon>Micromonosporaceae</taxon>
        <taxon>Salinispora</taxon>
    </lineage>
</organism>
<feature type="transmembrane region" description="Helical" evidence="9">
    <location>
        <begin position="299"/>
        <end position="320"/>
    </location>
</feature>
<dbReference type="InterPro" id="IPR036259">
    <property type="entry name" value="MFS_trans_sf"/>
</dbReference>
<keyword evidence="14" id="KW-1185">Reference proteome</keyword>
<dbReference type="PANTHER" id="PTHR23502">
    <property type="entry name" value="MAJOR FACILITATOR SUPERFAMILY"/>
    <property type="match status" value="1"/>
</dbReference>
<gene>
    <name evidence="11" type="primary">bcr</name>
    <name evidence="12" type="ORF">FB564_3139</name>
    <name evidence="11" type="ORF">Sar04_26670</name>
</gene>
<dbReference type="AlphaFoldDB" id="A0A542XQ37"/>
<feature type="transmembrane region" description="Helical" evidence="9">
    <location>
        <begin position="182"/>
        <end position="204"/>
    </location>
</feature>
<comment type="caution">
    <text evidence="12">The sequence shown here is derived from an EMBL/GenBank/DDBJ whole genome shotgun (WGS) entry which is preliminary data.</text>
</comment>
<dbReference type="GO" id="GO:1990961">
    <property type="term" value="P:xenobiotic detoxification by transmembrane export across the plasma membrane"/>
    <property type="evidence" value="ECO:0007669"/>
    <property type="project" value="InterPro"/>
</dbReference>
<evidence type="ECO:0000313" key="13">
    <source>
        <dbReference type="Proteomes" id="UP000315983"/>
    </source>
</evidence>
<dbReference type="Gene3D" id="1.20.1720.10">
    <property type="entry name" value="Multidrug resistance protein D"/>
    <property type="match status" value="1"/>
</dbReference>
<dbReference type="EMBL" id="BOQM01000017">
    <property type="protein sequence ID" value="GIM85931.1"/>
    <property type="molecule type" value="Genomic_DNA"/>
</dbReference>
<dbReference type="FunFam" id="1.20.1720.10:FF:000005">
    <property type="entry name" value="Bcr/CflA family efflux transporter"/>
    <property type="match status" value="1"/>
</dbReference>
<dbReference type="InterPro" id="IPR011701">
    <property type="entry name" value="MFS"/>
</dbReference>
<feature type="transmembrane region" description="Helical" evidence="9">
    <location>
        <begin position="97"/>
        <end position="117"/>
    </location>
</feature>
<evidence type="ECO:0000313" key="11">
    <source>
        <dbReference type="EMBL" id="GIM85931.1"/>
    </source>
</evidence>
<dbReference type="SUPFAM" id="SSF103473">
    <property type="entry name" value="MFS general substrate transporter"/>
    <property type="match status" value="1"/>
</dbReference>
<feature type="transmembrane region" description="Helical" evidence="9">
    <location>
        <begin position="65"/>
        <end position="85"/>
    </location>
</feature>
<evidence type="ECO:0000259" key="10">
    <source>
        <dbReference type="PROSITE" id="PS50850"/>
    </source>
</evidence>
<keyword evidence="6 9" id="KW-1133">Transmembrane helix</keyword>
<dbReference type="GO" id="GO:0005886">
    <property type="term" value="C:plasma membrane"/>
    <property type="evidence" value="ECO:0007669"/>
    <property type="project" value="UniProtKB-SubCell"/>
</dbReference>
<keyword evidence="4" id="KW-1003">Cell membrane</keyword>
<dbReference type="Pfam" id="PF07690">
    <property type="entry name" value="MFS_1"/>
    <property type="match status" value="1"/>
</dbReference>
<dbReference type="PANTHER" id="PTHR23502:SF132">
    <property type="entry name" value="POLYAMINE TRANSPORTER 2-RELATED"/>
    <property type="match status" value="1"/>
</dbReference>
<evidence type="ECO:0000256" key="5">
    <source>
        <dbReference type="ARBA" id="ARBA00022692"/>
    </source>
</evidence>
<dbReference type="PROSITE" id="PS50850">
    <property type="entry name" value="MFS"/>
    <property type="match status" value="1"/>
</dbReference>
<evidence type="ECO:0000256" key="3">
    <source>
        <dbReference type="ARBA" id="ARBA00022448"/>
    </source>
</evidence>
<feature type="transmembrane region" description="Helical" evidence="9">
    <location>
        <begin position="154"/>
        <end position="176"/>
    </location>
</feature>
<feature type="transmembrane region" description="Helical" evidence="9">
    <location>
        <begin position="123"/>
        <end position="142"/>
    </location>
</feature>
<evidence type="ECO:0000313" key="12">
    <source>
        <dbReference type="EMBL" id="TQL37967.1"/>
    </source>
</evidence>
<evidence type="ECO:0000256" key="2">
    <source>
        <dbReference type="ARBA" id="ARBA00006236"/>
    </source>
</evidence>
<feature type="transmembrane region" description="Helical" evidence="9">
    <location>
        <begin position="362"/>
        <end position="381"/>
    </location>
</feature>
<feature type="transmembrane region" description="Helical" evidence="9">
    <location>
        <begin position="265"/>
        <end position="287"/>
    </location>
</feature>
<dbReference type="Proteomes" id="UP000677457">
    <property type="component" value="Unassembled WGS sequence"/>
</dbReference>
<feature type="transmembrane region" description="Helical" evidence="9">
    <location>
        <begin position="387"/>
        <end position="409"/>
    </location>
</feature>
<evidence type="ECO:0000256" key="6">
    <source>
        <dbReference type="ARBA" id="ARBA00022989"/>
    </source>
</evidence>
<dbReference type="GO" id="GO:0042910">
    <property type="term" value="F:xenobiotic transmembrane transporter activity"/>
    <property type="evidence" value="ECO:0007669"/>
    <property type="project" value="InterPro"/>
</dbReference>
<evidence type="ECO:0000256" key="7">
    <source>
        <dbReference type="ARBA" id="ARBA00023136"/>
    </source>
</evidence>
<dbReference type="RefSeq" id="WP_018792295.1">
    <property type="nucleotide sequence ID" value="NZ_BOQM01000017.1"/>
</dbReference>
<reference evidence="12 13" key="1">
    <citation type="submission" date="2019-06" db="EMBL/GenBank/DDBJ databases">
        <title>Sequencing the genomes of 1000 actinobacteria strains.</title>
        <authorList>
            <person name="Klenk H.-P."/>
        </authorList>
    </citation>
    <scope>NUCLEOTIDE SEQUENCE [LARGE SCALE GENOMIC DNA]</scope>
    <source>
        <strain evidence="12 13">DSM 44819</strain>
    </source>
</reference>
<protein>
    <submittedName>
        <fullName evidence="11">Bcr/CflA family drug resistance efflux transporter</fullName>
    </submittedName>
    <submittedName>
        <fullName evidence="12">DHA1 family bicyclomycin/chloramphenicol resistance-like MFS transporter</fullName>
    </submittedName>
</protein>
<keyword evidence="5 9" id="KW-0812">Transmembrane</keyword>
<evidence type="ECO:0000256" key="9">
    <source>
        <dbReference type="SAM" id="Phobius"/>
    </source>
</evidence>
<evidence type="ECO:0000256" key="4">
    <source>
        <dbReference type="ARBA" id="ARBA00022475"/>
    </source>
</evidence>